<dbReference type="SUPFAM" id="SSF158911">
    <property type="entry name" value="NEAT domain-like"/>
    <property type="match status" value="2"/>
</dbReference>
<dbReference type="InterPro" id="IPR006635">
    <property type="entry name" value="NEAT_dom"/>
</dbReference>
<feature type="domain" description="NEAT" evidence="8">
    <location>
        <begin position="174"/>
        <end position="295"/>
    </location>
</feature>
<dbReference type="CDD" id="cd06920">
    <property type="entry name" value="NEAT"/>
    <property type="match status" value="2"/>
</dbReference>
<protein>
    <submittedName>
        <fullName evidence="10">NEAT domain-containing protein</fullName>
    </submittedName>
</protein>
<dbReference type="InterPro" id="IPR037250">
    <property type="entry name" value="NEAT_dom_sf"/>
</dbReference>
<evidence type="ECO:0000256" key="3">
    <source>
        <dbReference type="ARBA" id="ARBA00022525"/>
    </source>
</evidence>
<evidence type="ECO:0000256" key="6">
    <source>
        <dbReference type="SAM" id="MobiDB-lite"/>
    </source>
</evidence>
<dbReference type="RefSeq" id="WP_301243863.1">
    <property type="nucleotide sequence ID" value="NZ_JAROCC010000008.1"/>
</dbReference>
<dbReference type="PROSITE" id="PS50978">
    <property type="entry name" value="NEAT"/>
    <property type="match status" value="2"/>
</dbReference>
<keyword evidence="11" id="KW-1185">Reference proteome</keyword>
<dbReference type="SMART" id="SM00725">
    <property type="entry name" value="NEAT"/>
    <property type="match status" value="2"/>
</dbReference>
<feature type="domain" description="NEAT" evidence="8">
    <location>
        <begin position="32"/>
        <end position="157"/>
    </location>
</feature>
<evidence type="ECO:0000256" key="7">
    <source>
        <dbReference type="SAM" id="SignalP"/>
    </source>
</evidence>
<dbReference type="Pfam" id="PF05031">
    <property type="entry name" value="NEAT"/>
    <property type="match status" value="2"/>
</dbReference>
<dbReference type="PANTHER" id="PTHR37824">
    <property type="entry name" value="IRON-REGULATED SURFACE DETERMINANT PROTEIN C"/>
    <property type="match status" value="1"/>
</dbReference>
<dbReference type="Gene3D" id="2.60.40.1850">
    <property type="match status" value="2"/>
</dbReference>
<dbReference type="InterPro" id="IPR001119">
    <property type="entry name" value="SLH_dom"/>
</dbReference>
<dbReference type="Pfam" id="PF00395">
    <property type="entry name" value="SLH"/>
    <property type="match status" value="3"/>
</dbReference>
<evidence type="ECO:0000259" key="8">
    <source>
        <dbReference type="PROSITE" id="PS50978"/>
    </source>
</evidence>
<evidence type="ECO:0000259" key="9">
    <source>
        <dbReference type="PROSITE" id="PS51272"/>
    </source>
</evidence>
<comment type="subcellular location">
    <subcellularLocation>
        <location evidence="1">Secreted</location>
        <location evidence="1">Cell wall</location>
        <topology evidence="1">Peptidoglycan-anchor</topology>
    </subcellularLocation>
</comment>
<reference evidence="10" key="1">
    <citation type="submission" date="2023-03" db="EMBL/GenBank/DDBJ databases">
        <title>MT1 and MT2 Draft Genomes of Novel Species.</title>
        <authorList>
            <person name="Venkateswaran K."/>
        </authorList>
    </citation>
    <scope>NUCLEOTIDE SEQUENCE</scope>
    <source>
        <strain evidence="10">F6_3S_P_2</strain>
    </source>
</reference>
<evidence type="ECO:0000256" key="4">
    <source>
        <dbReference type="ARBA" id="ARBA00022729"/>
    </source>
</evidence>
<sequence length="487" mass="53483">MKKNLMMLLTAILVLFTAVPALPSAAAEVNAQEQQTYELPFKVLQADSDEESAAAKFVKSPAQIKVENGKRIVYMTLLDSQYWQTMKIQDGKDFVAVEVVSEDEEAKTRLVKFELKDVKSVLSAKAHIIVTGIPGLGVYDKTHDIRFQFDGSAVPAEKEEKPNEDATEKPSVTVKDGNYTIDFKVLHEKEDKDSSMVRHMETTAALAVKDGKNIVTLKLTNNEQVTGFQVEQNGEFVDAKVVAVKVEENIRTVSFEVADLSQIKNAKVTVHVASANYTGHHVVRLAFVTDSIKLVAPEKAPVSFKDINNSFAKEYIVALAEQEILKGKTSETFAPDDKITRAQFAMVIARALKLPTQEATGTFTDVTKDMKTIVQEIEAANRAGIVLGKNDGKFSPNEEITREQMAAMIIRAIEYKNASALKDVKTDVGFADAGRINDYAKTSVTLAAGLGIIDGSTVDGKKVFQPKDSATRAHASKMVYKMLEVIK</sequence>
<dbReference type="EMBL" id="JAROCC010000008">
    <property type="protein sequence ID" value="MDN4608054.1"/>
    <property type="molecule type" value="Genomic_DNA"/>
</dbReference>
<feature type="region of interest" description="Disordered" evidence="6">
    <location>
        <begin position="152"/>
        <end position="171"/>
    </location>
</feature>
<comment type="caution">
    <text evidence="10">The sequence shown here is derived from an EMBL/GenBank/DDBJ whole genome shotgun (WGS) entry which is preliminary data.</text>
</comment>
<gene>
    <name evidence="10" type="ORF">P5G49_11305</name>
</gene>
<keyword evidence="5" id="KW-0572">Peptidoglycan-anchor</keyword>
<name>A0ABT8JV48_9BACL</name>
<evidence type="ECO:0000256" key="5">
    <source>
        <dbReference type="ARBA" id="ARBA00023088"/>
    </source>
</evidence>
<evidence type="ECO:0000313" key="11">
    <source>
        <dbReference type="Proteomes" id="UP001175097"/>
    </source>
</evidence>
<dbReference type="Proteomes" id="UP001175097">
    <property type="component" value="Unassembled WGS sequence"/>
</dbReference>
<evidence type="ECO:0000256" key="2">
    <source>
        <dbReference type="ARBA" id="ARBA00022512"/>
    </source>
</evidence>
<dbReference type="PANTHER" id="PTHR37824:SF1">
    <property type="entry name" value="IRON-REGULATED SURFACE DETERMINANT PROTEIN C"/>
    <property type="match status" value="1"/>
</dbReference>
<feature type="compositionally biased region" description="Basic and acidic residues" evidence="6">
    <location>
        <begin position="156"/>
        <end position="168"/>
    </location>
</feature>
<evidence type="ECO:0000256" key="1">
    <source>
        <dbReference type="ARBA" id="ARBA00004168"/>
    </source>
</evidence>
<evidence type="ECO:0000313" key="10">
    <source>
        <dbReference type="EMBL" id="MDN4608054.1"/>
    </source>
</evidence>
<proteinExistence type="predicted"/>
<feature type="signal peptide" evidence="7">
    <location>
        <begin position="1"/>
        <end position="26"/>
    </location>
</feature>
<organism evidence="10 11">
    <name type="scientific">Sporosarcina highlanderae</name>
    <dbReference type="NCBI Taxonomy" id="3035916"/>
    <lineage>
        <taxon>Bacteria</taxon>
        <taxon>Bacillati</taxon>
        <taxon>Bacillota</taxon>
        <taxon>Bacilli</taxon>
        <taxon>Bacillales</taxon>
        <taxon>Caryophanaceae</taxon>
        <taxon>Sporosarcina</taxon>
    </lineage>
</organism>
<keyword evidence="2" id="KW-0134">Cell wall</keyword>
<dbReference type="InterPro" id="IPR050436">
    <property type="entry name" value="IsdA"/>
</dbReference>
<accession>A0ABT8JV48</accession>
<keyword evidence="3" id="KW-0964">Secreted</keyword>
<feature type="domain" description="SLH" evidence="9">
    <location>
        <begin position="363"/>
        <end position="423"/>
    </location>
</feature>
<keyword evidence="4 7" id="KW-0732">Signal</keyword>
<dbReference type="PROSITE" id="PS51272">
    <property type="entry name" value="SLH"/>
    <property type="match status" value="3"/>
</dbReference>
<feature type="domain" description="SLH" evidence="9">
    <location>
        <begin position="299"/>
        <end position="362"/>
    </location>
</feature>
<feature type="domain" description="SLH" evidence="9">
    <location>
        <begin position="427"/>
        <end position="487"/>
    </location>
</feature>
<feature type="chain" id="PRO_5047217537" evidence="7">
    <location>
        <begin position="27"/>
        <end position="487"/>
    </location>
</feature>